<organism evidence="4 5">
    <name type="scientific">Tilletia horrida</name>
    <dbReference type="NCBI Taxonomy" id="155126"/>
    <lineage>
        <taxon>Eukaryota</taxon>
        <taxon>Fungi</taxon>
        <taxon>Dikarya</taxon>
        <taxon>Basidiomycota</taxon>
        <taxon>Ustilaginomycotina</taxon>
        <taxon>Exobasidiomycetes</taxon>
        <taxon>Tilletiales</taxon>
        <taxon>Tilletiaceae</taxon>
        <taxon>Tilletia</taxon>
    </lineage>
</organism>
<feature type="domain" description="Mug56/Spo71 PH" evidence="2">
    <location>
        <begin position="1058"/>
        <end position="1186"/>
    </location>
</feature>
<feature type="region of interest" description="Disordered" evidence="1">
    <location>
        <begin position="119"/>
        <end position="297"/>
    </location>
</feature>
<reference evidence="4" key="1">
    <citation type="journal article" date="2023" name="PhytoFront">
        <title>Draft Genome Resources of Seven Strains of Tilletia horrida, Causal Agent of Kernel Smut of Rice.</title>
        <authorList>
            <person name="Khanal S."/>
            <person name="Antony Babu S."/>
            <person name="Zhou X.G."/>
        </authorList>
    </citation>
    <scope>NUCLEOTIDE SEQUENCE</scope>
    <source>
        <strain evidence="4">TX6</strain>
    </source>
</reference>
<dbReference type="PANTHER" id="PTHR28076:SF1">
    <property type="entry name" value="PROSPORE MEMBRANE ADAPTER PROTEIN SPO71"/>
    <property type="match status" value="1"/>
</dbReference>
<feature type="region of interest" description="Disordered" evidence="1">
    <location>
        <begin position="1133"/>
        <end position="1152"/>
    </location>
</feature>
<dbReference type="InterPro" id="IPR039486">
    <property type="entry name" value="Mug56/Spo71_PH"/>
</dbReference>
<sequence length="1218" mass="137375">MVGQYQRDWPDPMDRSVLTSRTGNKVHHFSRVYIGPSPVSSSKAASVALTLAQAEVNRKRQLEGIPDPESCVQPLVLEVGNLPPGSVGTSSGGSKWVGSSFDVGAAFREVAQRRKLRVRQLQQQREEDAVRQREEEEERQRQRRSIFLIMNDSSDLTSPVSPPRKTFSPTGTYIGSSWLPANPITEHGEDDVSPLPAGADAPDPNIADVRRPSDVLAALKTTANRDTAIRSREASGTYDNSDKSPNNAGSTPNVNFDLPPPSKSGSSPNGNPPIPIPWPSSSRQRNGNLPGSGTSTAMHSEVDIPLQILNAPAPNSRGERDPTISRKTVLKRDRMLIKEDWTPAEDLPMDFDEMTSRKYSIHSDKWRELVVILRMRRLELWQESRVHRKQRLLKLRTSIPLYSSETHLSVYSKADNIFCITFEPSRRRALSGKGLVHLRPNGTNIILFNPRYPSAAIDWMWEIWRELGGMIPHQIDVHVPALDLHVRLPVPEEVPEHEAALLETERFSTTGALLLHSSIARKHGHAEAGGEGYKLVNRQSIIGLVVQLVEAEPQLSRLLDWMVAGGLQLELAWRRGNTLDWIIQDLTVESEPRCWATLSAAMHTKPNTTPKLELRAAMHDDGVVRDQQGQKLEEPPGVEGFLWRVRPVSNSLDRIYITTYDGHIFVCRPSRAFPPDRHLNGPKPASLEIRVPRTDAYMAQGTRRRANASVEYDENAHISKRTRARRAFEILFGRTQTMKREDEMAAFRAEVLDLIRFAGETNEELDAQDRLFQTWQKRRQFEQIDGADGYVDMRDIYAIRTIAEAEGNTREDLESGPLYEMMQADLGGEDGISSAQDKSMLRKLRQFEVVHSNGRSIRLEAFSASFAQQWISRLNALRDYWKRKERLDAVLMMQVQGEIDPALFSDKARRAYQEKKFRNHMSEVERISPLLNNLWNWCVVEGCRGIIRAGKLYHKRSPYAPYERGYFVLIGGRLLGYALSTSERTARARQNAGFFWRRRSEANGMRTIPLRDAYVFSGLLTDDYRGAQNNGSFEGGAKTPAGSLGSGTGAAATVGSGERHSLPRVYADGMISTDEEADCTFVIRFRKQNQERPSATPNAVRPLRKIADRGTAAAAALFAEDDKNPIAERLKRRAKDTREQMDAGRDSVDPATLPRMRDLKPVEFLVMRARSKLEKELWVWALRLEMERLVRDDLERDAALRELGNPAKDGEQKFTNLP</sequence>
<evidence type="ECO:0000256" key="1">
    <source>
        <dbReference type="SAM" id="MobiDB-lite"/>
    </source>
</evidence>
<dbReference type="Proteomes" id="UP001176517">
    <property type="component" value="Unassembled WGS sequence"/>
</dbReference>
<evidence type="ECO:0000259" key="3">
    <source>
        <dbReference type="Pfam" id="PF23207"/>
    </source>
</evidence>
<feature type="compositionally biased region" description="Polar residues" evidence="1">
    <location>
        <begin position="237"/>
        <end position="254"/>
    </location>
</feature>
<gene>
    <name evidence="4" type="ORF">OC846_005211</name>
</gene>
<dbReference type="Pfam" id="PF15404">
    <property type="entry name" value="PH_4"/>
    <property type="match status" value="2"/>
</dbReference>
<evidence type="ECO:0008006" key="6">
    <source>
        <dbReference type="Google" id="ProtNLM"/>
    </source>
</evidence>
<evidence type="ECO:0000313" key="5">
    <source>
        <dbReference type="Proteomes" id="UP001176517"/>
    </source>
</evidence>
<dbReference type="Pfam" id="PF23207">
    <property type="entry name" value="PH_SPO71"/>
    <property type="match status" value="1"/>
</dbReference>
<feature type="domain" description="Prospore membrane adapter protein SPO71 PH" evidence="3">
    <location>
        <begin position="329"/>
        <end position="469"/>
    </location>
</feature>
<dbReference type="AlphaFoldDB" id="A0AAN6GLT0"/>
<dbReference type="GO" id="GO:1902657">
    <property type="term" value="P:protein localization to prospore membrane"/>
    <property type="evidence" value="ECO:0007669"/>
    <property type="project" value="InterPro"/>
</dbReference>
<feature type="domain" description="Mug56/Spo71 PH" evidence="2">
    <location>
        <begin position="949"/>
        <end position="1023"/>
    </location>
</feature>
<accession>A0AAN6GLT0</accession>
<keyword evidence="5" id="KW-1185">Reference proteome</keyword>
<name>A0AAN6GLT0_9BASI</name>
<feature type="compositionally biased region" description="Basic and acidic residues" evidence="1">
    <location>
        <begin position="124"/>
        <end position="140"/>
    </location>
</feature>
<feature type="compositionally biased region" description="Low complexity" evidence="1">
    <location>
        <begin position="1039"/>
        <end position="1056"/>
    </location>
</feature>
<feature type="compositionally biased region" description="Polar residues" evidence="1">
    <location>
        <begin position="283"/>
        <end position="297"/>
    </location>
</feature>
<dbReference type="InterPro" id="IPR040345">
    <property type="entry name" value="Mug56/Spo71"/>
</dbReference>
<dbReference type="InterPro" id="IPR057379">
    <property type="entry name" value="PH_SPO71"/>
</dbReference>
<feature type="region of interest" description="Disordered" evidence="1">
    <location>
        <begin position="1031"/>
        <end position="1057"/>
    </location>
</feature>
<evidence type="ECO:0000259" key="2">
    <source>
        <dbReference type="Pfam" id="PF15404"/>
    </source>
</evidence>
<comment type="caution">
    <text evidence="4">The sequence shown here is derived from an EMBL/GenBank/DDBJ whole genome shotgun (WGS) entry which is preliminary data.</text>
</comment>
<dbReference type="PANTHER" id="PTHR28076">
    <property type="entry name" value="SPORULATION-SPECIFIC PROTEIN 71"/>
    <property type="match status" value="1"/>
</dbReference>
<feature type="compositionally biased region" description="Basic and acidic residues" evidence="1">
    <location>
        <begin position="1136"/>
        <end position="1148"/>
    </location>
</feature>
<protein>
    <recommendedName>
        <fullName evidence="6">Mug56/Spo71 PH domain-containing protein</fullName>
    </recommendedName>
</protein>
<evidence type="ECO:0000313" key="4">
    <source>
        <dbReference type="EMBL" id="KAK0546564.1"/>
    </source>
</evidence>
<proteinExistence type="predicted"/>
<dbReference type="EMBL" id="JAPDMZ010000188">
    <property type="protein sequence ID" value="KAK0546564.1"/>
    <property type="molecule type" value="Genomic_DNA"/>
</dbReference>